<name>A0A0G4IC04_9ALVE</name>
<feature type="compositionally biased region" description="Gly residues" evidence="1">
    <location>
        <begin position="214"/>
        <end position="227"/>
    </location>
</feature>
<feature type="chain" id="PRO_5005192481" evidence="2">
    <location>
        <begin position="22"/>
        <end position="281"/>
    </location>
</feature>
<reference evidence="3" key="1">
    <citation type="submission" date="2014-11" db="EMBL/GenBank/DDBJ databases">
        <authorList>
            <person name="Otto D Thomas"/>
            <person name="Naeem Raeece"/>
        </authorList>
    </citation>
    <scope>NUCLEOTIDE SEQUENCE</scope>
</reference>
<organism evidence="3">
    <name type="scientific">Chromera velia CCMP2878</name>
    <dbReference type="NCBI Taxonomy" id="1169474"/>
    <lineage>
        <taxon>Eukaryota</taxon>
        <taxon>Sar</taxon>
        <taxon>Alveolata</taxon>
        <taxon>Colpodellida</taxon>
        <taxon>Chromeraceae</taxon>
        <taxon>Chromera</taxon>
    </lineage>
</organism>
<dbReference type="EMBL" id="CDMZ01005809">
    <property type="protein sequence ID" value="CEM54698.1"/>
    <property type="molecule type" value="Genomic_DNA"/>
</dbReference>
<feature type="compositionally biased region" description="Acidic residues" evidence="1">
    <location>
        <begin position="255"/>
        <end position="265"/>
    </location>
</feature>
<accession>A0A0G4IC04</accession>
<feature type="region of interest" description="Disordered" evidence="1">
    <location>
        <begin position="41"/>
        <end position="72"/>
    </location>
</feature>
<gene>
    <name evidence="3" type="ORF">Cvel_2234</name>
</gene>
<feature type="region of interest" description="Disordered" evidence="1">
    <location>
        <begin position="208"/>
        <end position="281"/>
    </location>
</feature>
<protein>
    <submittedName>
        <fullName evidence="3">Uncharacterized protein</fullName>
    </submittedName>
</protein>
<dbReference type="VEuPathDB" id="CryptoDB:Cvel_2234"/>
<evidence type="ECO:0000313" key="3">
    <source>
        <dbReference type="EMBL" id="CEM54698.1"/>
    </source>
</evidence>
<sequence length="281" mass="29322">MRGVGVCLLVIMGILVTPCNAVLPHLKSRFTDLSTGRKDSIFGAGTSKPSGSPSWHARGQEERRNQPSSALQQKTSAVAWPFKDEQKVVPPIMNTAVSLQPSHTIHVQEPIPVGNLIPIEEGKDTRPFEMHIHTAGFPGQPVPQVTMGSVPLETKIHDDSGAPAGFNQVGVLQYGVLPARPAGAEQQATSLAGLASRMISRAEDGQELLTDPAGLGGQQQGGQGGVSLGEQRKQGEGASGLIKGGSGGGVVSPEFLDDFLDDEQSEATHQDPDSFGVAGAS</sequence>
<evidence type="ECO:0000256" key="2">
    <source>
        <dbReference type="SAM" id="SignalP"/>
    </source>
</evidence>
<dbReference type="AlphaFoldDB" id="A0A0G4IC04"/>
<feature type="signal peptide" evidence="2">
    <location>
        <begin position="1"/>
        <end position="21"/>
    </location>
</feature>
<proteinExistence type="predicted"/>
<evidence type="ECO:0000256" key="1">
    <source>
        <dbReference type="SAM" id="MobiDB-lite"/>
    </source>
</evidence>
<keyword evidence="2" id="KW-0732">Signal</keyword>